<accession>A7IU57</accession>
<keyword evidence="1" id="KW-0812">Transmembrane</keyword>
<protein>
    <submittedName>
        <fullName evidence="2">Uncharacterized protein m327L</fullName>
    </submittedName>
</protein>
<proteinExistence type="predicted"/>
<sequence>MNIPFIMFMAAYMITQNTTNRFIILLLHFIFIYSVYHFLPSTSSLTLRLRPSGVLSNQTAWKLISALSCWKSLHFLIFCCSEHSRV</sequence>
<dbReference type="EMBL" id="DQ491001">
    <property type="protein sequence ID" value="ABT13881.1"/>
    <property type="molecule type" value="Genomic_DNA"/>
</dbReference>
<keyword evidence="1" id="KW-1133">Transmembrane helix</keyword>
<evidence type="ECO:0000313" key="2">
    <source>
        <dbReference type="EMBL" id="ABT13881.1"/>
    </source>
</evidence>
<reference evidence="2 3" key="1">
    <citation type="journal article" date="2007" name="Virology">
        <title>Sequence and annotation of the 314-kb MT325 and the 321-kb FR483 viruses that infect Chlorella Pbi.</title>
        <authorList>
            <person name="Fitzgerald L.A."/>
            <person name="Graves M.V."/>
            <person name="Li X."/>
            <person name="Feldblyum T."/>
            <person name="Hartigan J."/>
            <person name="Van Etten J.L."/>
        </authorList>
    </citation>
    <scope>NUCLEOTIDE SEQUENCE [LARGE SCALE GENOMIC DNA]</scope>
    <source>
        <strain evidence="2 3">MT325</strain>
    </source>
</reference>
<evidence type="ECO:0000256" key="1">
    <source>
        <dbReference type="SAM" id="Phobius"/>
    </source>
</evidence>
<evidence type="ECO:0000313" key="3">
    <source>
        <dbReference type="Proteomes" id="UP000246715"/>
    </source>
</evidence>
<feature type="transmembrane region" description="Helical" evidence="1">
    <location>
        <begin position="21"/>
        <end position="39"/>
    </location>
</feature>
<name>A7IU57_PBCVM</name>
<organism evidence="2 3">
    <name type="scientific">Paramecium bursaria Chlorella virus MT325</name>
    <name type="common">PBCV-MT325</name>
    <dbReference type="NCBI Taxonomy" id="346932"/>
    <lineage>
        <taxon>Viruses</taxon>
        <taxon>Varidnaviria</taxon>
        <taxon>Bamfordvirae</taxon>
        <taxon>Nucleocytoviricota</taxon>
        <taxon>Megaviricetes</taxon>
        <taxon>Algavirales</taxon>
        <taxon>Phycodnaviridae</taxon>
        <taxon>Chlorovirus</taxon>
        <taxon>Chlorovirus conductrix</taxon>
        <taxon>Paramecium bursaria Chlorella virus A1</taxon>
    </lineage>
</organism>
<dbReference type="Proteomes" id="UP000246715">
    <property type="component" value="Segment"/>
</dbReference>
<organismHost>
    <name type="scientific">Paramecium bursaria</name>
    <dbReference type="NCBI Taxonomy" id="74790"/>
</organismHost>
<keyword evidence="1" id="KW-0472">Membrane</keyword>
<gene>
    <name evidence="2" type="primary">m327L</name>
    <name evidence="2" type="ORF">MT325_m327L</name>
</gene>